<dbReference type="Gene3D" id="3.30.310.50">
    <property type="entry name" value="Alpha-D-phosphohexomutase, C-terminal domain"/>
    <property type="match status" value="1"/>
</dbReference>
<dbReference type="InterPro" id="IPR005846">
    <property type="entry name" value="A-D-PHexomutase_a/b/a-III"/>
</dbReference>
<dbReference type="EMBL" id="CP045725">
    <property type="protein sequence ID" value="QGF22494.1"/>
    <property type="molecule type" value="Genomic_DNA"/>
</dbReference>
<reference evidence="11 12" key="1">
    <citation type="submission" date="2019-10" db="EMBL/GenBank/DDBJ databases">
        <title>Genomic analysis of Raineyella sp. CBA3103.</title>
        <authorList>
            <person name="Roh S.W."/>
        </authorList>
    </citation>
    <scope>NUCLEOTIDE SEQUENCE [LARGE SCALE GENOMIC DNA]</scope>
    <source>
        <strain evidence="11 12">CBA3103</strain>
    </source>
</reference>
<protein>
    <submittedName>
        <fullName evidence="11">Phosphomannomutase/phosphoglucomutase</fullName>
    </submittedName>
</protein>
<evidence type="ECO:0000256" key="5">
    <source>
        <dbReference type="ARBA" id="ARBA00022842"/>
    </source>
</evidence>
<gene>
    <name evidence="11" type="primary">manB</name>
    <name evidence="11" type="ORF">Rai3103_00975</name>
</gene>
<evidence type="ECO:0000313" key="11">
    <source>
        <dbReference type="EMBL" id="QGF22494.1"/>
    </source>
</evidence>
<keyword evidence="3" id="KW-0597">Phosphoprotein</keyword>
<evidence type="ECO:0000259" key="8">
    <source>
        <dbReference type="Pfam" id="PF02878"/>
    </source>
</evidence>
<dbReference type="InterPro" id="IPR005843">
    <property type="entry name" value="A-D-PHexomutase_C"/>
</dbReference>
<dbReference type="PRINTS" id="PR00509">
    <property type="entry name" value="PGMPMM"/>
</dbReference>
<keyword evidence="4" id="KW-0479">Metal-binding</keyword>
<dbReference type="Pfam" id="PF02879">
    <property type="entry name" value="PGM_PMM_II"/>
    <property type="match status" value="1"/>
</dbReference>
<name>A0A5Q2FAU1_9ACTN</name>
<dbReference type="SUPFAM" id="SSF55957">
    <property type="entry name" value="Phosphoglucomutase, C-terminal domain"/>
    <property type="match status" value="1"/>
</dbReference>
<dbReference type="InterPro" id="IPR005845">
    <property type="entry name" value="A-D-PHexomutase_a/b/a-II"/>
</dbReference>
<keyword evidence="5" id="KW-0460">Magnesium</keyword>
<keyword evidence="12" id="KW-1185">Reference proteome</keyword>
<dbReference type="SUPFAM" id="SSF53738">
    <property type="entry name" value="Phosphoglucomutase, first 3 domains"/>
    <property type="match status" value="3"/>
</dbReference>
<dbReference type="Pfam" id="PF00408">
    <property type="entry name" value="PGM_PMM_IV"/>
    <property type="match status" value="1"/>
</dbReference>
<dbReference type="InterPro" id="IPR005841">
    <property type="entry name" value="Alpha-D-phosphohexomutase_SF"/>
</dbReference>
<dbReference type="GO" id="GO:0016868">
    <property type="term" value="F:intramolecular phosphotransferase activity"/>
    <property type="evidence" value="ECO:0007669"/>
    <property type="project" value="InterPro"/>
</dbReference>
<dbReference type="PANTHER" id="PTHR43771">
    <property type="entry name" value="PHOSPHOMANNOMUTASE"/>
    <property type="match status" value="1"/>
</dbReference>
<feature type="domain" description="Alpha-D-phosphohexomutase alpha/beta/alpha" evidence="10">
    <location>
        <begin position="271"/>
        <end position="375"/>
    </location>
</feature>
<evidence type="ECO:0000256" key="4">
    <source>
        <dbReference type="ARBA" id="ARBA00022723"/>
    </source>
</evidence>
<dbReference type="PANTHER" id="PTHR43771:SF1">
    <property type="entry name" value="PHOSPHOMANNOMUTASE"/>
    <property type="match status" value="1"/>
</dbReference>
<comment type="cofactor">
    <cofactor evidence="1">
        <name>Mg(2+)</name>
        <dbReference type="ChEBI" id="CHEBI:18420"/>
    </cofactor>
</comment>
<accession>A0A5Q2FAU1</accession>
<evidence type="ECO:0000259" key="7">
    <source>
        <dbReference type="Pfam" id="PF00408"/>
    </source>
</evidence>
<evidence type="ECO:0000259" key="10">
    <source>
        <dbReference type="Pfam" id="PF02880"/>
    </source>
</evidence>
<proteinExistence type="inferred from homology"/>
<dbReference type="CDD" id="cd03089">
    <property type="entry name" value="PMM_PGM"/>
    <property type="match status" value="1"/>
</dbReference>
<evidence type="ECO:0000313" key="12">
    <source>
        <dbReference type="Proteomes" id="UP000386847"/>
    </source>
</evidence>
<dbReference type="GO" id="GO:0005975">
    <property type="term" value="P:carbohydrate metabolic process"/>
    <property type="evidence" value="ECO:0007669"/>
    <property type="project" value="InterPro"/>
</dbReference>
<evidence type="ECO:0000256" key="6">
    <source>
        <dbReference type="ARBA" id="ARBA00023235"/>
    </source>
</evidence>
<dbReference type="AlphaFoldDB" id="A0A5Q2FAU1"/>
<keyword evidence="6" id="KW-0413">Isomerase</keyword>
<dbReference type="RefSeq" id="WP_153571004.1">
    <property type="nucleotide sequence ID" value="NZ_CP045725.1"/>
</dbReference>
<dbReference type="Pfam" id="PF02878">
    <property type="entry name" value="PGM_PMM_I"/>
    <property type="match status" value="1"/>
</dbReference>
<evidence type="ECO:0000259" key="9">
    <source>
        <dbReference type="Pfam" id="PF02879"/>
    </source>
</evidence>
<feature type="domain" description="Alpha-D-phosphohexomutase alpha/beta/alpha" evidence="9">
    <location>
        <begin position="167"/>
        <end position="266"/>
    </location>
</feature>
<evidence type="ECO:0000256" key="2">
    <source>
        <dbReference type="ARBA" id="ARBA00010231"/>
    </source>
</evidence>
<dbReference type="KEGG" id="rain:Rai3103_00975"/>
<evidence type="ECO:0000256" key="3">
    <source>
        <dbReference type="ARBA" id="ARBA00022553"/>
    </source>
</evidence>
<dbReference type="InterPro" id="IPR005844">
    <property type="entry name" value="A-D-PHexomutase_a/b/a-I"/>
</dbReference>
<evidence type="ECO:0000256" key="1">
    <source>
        <dbReference type="ARBA" id="ARBA00001946"/>
    </source>
</evidence>
<dbReference type="GO" id="GO:0046872">
    <property type="term" value="F:metal ion binding"/>
    <property type="evidence" value="ECO:0007669"/>
    <property type="project" value="UniProtKB-KW"/>
</dbReference>
<dbReference type="InterPro" id="IPR016055">
    <property type="entry name" value="A-D-PHexomutase_a/b/a-I/II/III"/>
</dbReference>
<organism evidence="11 12">
    <name type="scientific">Raineyella fluvialis</name>
    <dbReference type="NCBI Taxonomy" id="2662261"/>
    <lineage>
        <taxon>Bacteria</taxon>
        <taxon>Bacillati</taxon>
        <taxon>Actinomycetota</taxon>
        <taxon>Actinomycetes</taxon>
        <taxon>Propionibacteriales</taxon>
        <taxon>Propionibacteriaceae</taxon>
        <taxon>Raineyella</taxon>
    </lineage>
</organism>
<dbReference type="Pfam" id="PF02880">
    <property type="entry name" value="PGM_PMM_III"/>
    <property type="match status" value="1"/>
</dbReference>
<feature type="domain" description="Alpha-D-phosphohexomutase alpha/beta/alpha" evidence="8">
    <location>
        <begin position="5"/>
        <end position="139"/>
    </location>
</feature>
<comment type="similarity">
    <text evidence="2">Belongs to the phosphohexose mutase family.</text>
</comment>
<dbReference type="InterPro" id="IPR036900">
    <property type="entry name" value="A-D-PHexomutase_C_sf"/>
</dbReference>
<sequence length="461" mass="49285">MLQDQIFKANDIRGVTSGDTPEWDTAGATALGVAYARLMKGAGGEPVEFVVGRDMRTSGPEFSKAFIAGARSEGARVIGAGLTSTDELWFVSGHLDLPGITFTASHNPARYNGVKFCLAGARPVTPEFLLRLKHDAQELDAQELDLAAIATAAETSGSYREQDFLAEYAAHLHALVPLDGIRRLKVVVDAGNGMAGHTAPSVLGPLNLDVDVLYGELDGSFPNHQPNPLIPENLVDAQHRVVETGADLALVFDGDADRCFAIDETGAVVDPSAITAMIAEQELAREPGATIVINTITSASVPEIVAENGGTTVTSKVGHTYVKALMAEKDAIFGGEHSAHYYFRDFYFADTGMLAGLHVLSLLGHSDQPLSQLVGKYARRVASGEINSDVEDQQASMDVVAKAFDGRGRQDRIDGLTVHGDGWRVNLRPSNTEPLLRLNVEAADRATMESLRDEVLGLVRN</sequence>
<dbReference type="Proteomes" id="UP000386847">
    <property type="component" value="Chromosome"/>
</dbReference>
<feature type="domain" description="Alpha-D-phosphohexomutase C-terminal" evidence="7">
    <location>
        <begin position="385"/>
        <end position="456"/>
    </location>
</feature>
<dbReference type="Gene3D" id="3.40.120.10">
    <property type="entry name" value="Alpha-D-Glucose-1,6-Bisphosphate, subunit A, domain 3"/>
    <property type="match status" value="3"/>
</dbReference>